<keyword evidence="3" id="KW-1185">Reference proteome</keyword>
<protein>
    <submittedName>
        <fullName evidence="2">Uncharacterized protein</fullName>
    </submittedName>
</protein>
<feature type="compositionally biased region" description="Low complexity" evidence="1">
    <location>
        <begin position="27"/>
        <end position="40"/>
    </location>
</feature>
<dbReference type="EMBL" id="NQVE01000125">
    <property type="protein sequence ID" value="RAL46115.1"/>
    <property type="molecule type" value="Genomic_DNA"/>
</dbReference>
<evidence type="ECO:0000256" key="1">
    <source>
        <dbReference type="SAM" id="MobiDB-lite"/>
    </source>
</evidence>
<evidence type="ECO:0000313" key="3">
    <source>
        <dbReference type="Proteomes" id="UP000249390"/>
    </source>
</evidence>
<accession>A0A328DK35</accession>
<dbReference type="Proteomes" id="UP000249390">
    <property type="component" value="Unassembled WGS sequence"/>
</dbReference>
<name>A0A328DK35_9ASTE</name>
<feature type="compositionally biased region" description="Basic and acidic residues" evidence="1">
    <location>
        <begin position="59"/>
        <end position="75"/>
    </location>
</feature>
<feature type="region of interest" description="Disordered" evidence="1">
    <location>
        <begin position="24"/>
        <end position="103"/>
    </location>
</feature>
<feature type="compositionally biased region" description="Polar residues" evidence="1">
    <location>
        <begin position="88"/>
        <end position="103"/>
    </location>
</feature>
<dbReference type="AlphaFoldDB" id="A0A328DK35"/>
<reference evidence="2 3" key="1">
    <citation type="submission" date="2018-06" db="EMBL/GenBank/DDBJ databases">
        <title>The Genome of Cuscuta australis (Dodder) Provides Insight into the Evolution of Plant Parasitism.</title>
        <authorList>
            <person name="Liu H."/>
        </authorList>
    </citation>
    <scope>NUCLEOTIDE SEQUENCE [LARGE SCALE GENOMIC DNA]</scope>
    <source>
        <strain evidence="3">cv. Yunnan</strain>
        <tissue evidence="2">Vines</tissue>
    </source>
</reference>
<evidence type="ECO:0000313" key="2">
    <source>
        <dbReference type="EMBL" id="RAL46115.1"/>
    </source>
</evidence>
<organism evidence="2 3">
    <name type="scientific">Cuscuta australis</name>
    <dbReference type="NCBI Taxonomy" id="267555"/>
    <lineage>
        <taxon>Eukaryota</taxon>
        <taxon>Viridiplantae</taxon>
        <taxon>Streptophyta</taxon>
        <taxon>Embryophyta</taxon>
        <taxon>Tracheophyta</taxon>
        <taxon>Spermatophyta</taxon>
        <taxon>Magnoliopsida</taxon>
        <taxon>eudicotyledons</taxon>
        <taxon>Gunneridae</taxon>
        <taxon>Pentapetalae</taxon>
        <taxon>asterids</taxon>
        <taxon>lamiids</taxon>
        <taxon>Solanales</taxon>
        <taxon>Convolvulaceae</taxon>
        <taxon>Cuscuteae</taxon>
        <taxon>Cuscuta</taxon>
        <taxon>Cuscuta subgen. Grammica</taxon>
        <taxon>Cuscuta sect. Cleistogrammica</taxon>
    </lineage>
</organism>
<proteinExistence type="predicted"/>
<gene>
    <name evidence="2" type="ORF">DM860_006269</name>
</gene>
<comment type="caution">
    <text evidence="2">The sequence shown here is derived from an EMBL/GenBank/DDBJ whole genome shotgun (WGS) entry which is preliminary data.</text>
</comment>
<sequence length="103" mass="11357">MTKVGSTWRQSLHLLLKLAEVSRSLPSSQTAAAASSSPEALFLRQKEKPAHTQRPNTTRMEEKKLKRKGDGLKKDPPHKRPSKDDLISRSTVSILSPSQGSPT</sequence>